<feature type="binding site" evidence="9">
    <location>
        <position position="196"/>
    </location>
    <ligand>
        <name>Zn(2+)</name>
        <dbReference type="ChEBI" id="CHEBI:29105"/>
        <label>1</label>
    </ligand>
</feature>
<evidence type="ECO:0000256" key="5">
    <source>
        <dbReference type="ARBA" id="ARBA00022833"/>
    </source>
</evidence>
<evidence type="ECO:0000256" key="9">
    <source>
        <dbReference type="PIRSR" id="PIRSR037215-2"/>
    </source>
</evidence>
<feature type="binding site" evidence="9">
    <location>
        <position position="139"/>
    </location>
    <ligand>
        <name>Zn(2+)</name>
        <dbReference type="ChEBI" id="CHEBI:29105"/>
        <label>2</label>
    </ligand>
</feature>
<dbReference type="AlphaFoldDB" id="A0A094JG45"/>
<dbReference type="GO" id="GO:0006518">
    <property type="term" value="P:peptide metabolic process"/>
    <property type="evidence" value="ECO:0007669"/>
    <property type="project" value="InterPro"/>
</dbReference>
<dbReference type="InterPro" id="IPR002933">
    <property type="entry name" value="Peptidase_M20"/>
</dbReference>
<keyword evidence="5 9" id="KW-0862">Zinc</keyword>
<dbReference type="eggNOG" id="COG2195">
    <property type="taxonomic scope" value="Bacteria"/>
</dbReference>
<dbReference type="GO" id="GO:0005829">
    <property type="term" value="C:cytosol"/>
    <property type="evidence" value="ECO:0007669"/>
    <property type="project" value="TreeGrafter"/>
</dbReference>
<reference evidence="11 12" key="1">
    <citation type="submission" date="2014-06" db="EMBL/GenBank/DDBJ databases">
        <title>Shewanella sp. YQH10.</title>
        <authorList>
            <person name="Liu Y."/>
            <person name="Zeng R."/>
        </authorList>
    </citation>
    <scope>NUCLEOTIDE SEQUENCE [LARGE SCALE GENOMIC DNA]</scope>
    <source>
        <strain evidence="11 12">YQH10</strain>
    </source>
</reference>
<dbReference type="STRING" id="1515746.HR45_00310"/>
<dbReference type="OrthoDB" id="9804934at2"/>
<dbReference type="Gene3D" id="3.40.630.10">
    <property type="entry name" value="Zn peptidases"/>
    <property type="match status" value="1"/>
</dbReference>
<dbReference type="MEROPS" id="M20.003"/>
<dbReference type="PROSITE" id="PS00759">
    <property type="entry name" value="ARGE_DAPE_CPG2_2"/>
    <property type="match status" value="1"/>
</dbReference>
<dbReference type="PANTHER" id="PTHR42994:SF1">
    <property type="entry name" value="PEPTIDASE T"/>
    <property type="match status" value="1"/>
</dbReference>
<dbReference type="NCBIfam" id="NF003976">
    <property type="entry name" value="PRK05469.1"/>
    <property type="match status" value="1"/>
</dbReference>
<keyword evidence="3 9" id="KW-0479">Metal-binding</keyword>
<dbReference type="CDD" id="cd03892">
    <property type="entry name" value="M20_peptT"/>
    <property type="match status" value="1"/>
</dbReference>
<evidence type="ECO:0000313" key="12">
    <source>
        <dbReference type="Proteomes" id="UP000029264"/>
    </source>
</evidence>
<dbReference type="SUPFAM" id="SSF53187">
    <property type="entry name" value="Zn-dependent exopeptidases"/>
    <property type="match status" value="1"/>
</dbReference>
<evidence type="ECO:0000256" key="8">
    <source>
        <dbReference type="PIRSR" id="PIRSR037215-1"/>
    </source>
</evidence>
<feature type="binding site" evidence="9">
    <location>
        <position position="174"/>
    </location>
    <ligand>
        <name>Zn(2+)</name>
        <dbReference type="ChEBI" id="CHEBI:29105"/>
        <label>2</label>
    </ligand>
</feature>
<gene>
    <name evidence="11" type="ORF">HR45_00310</name>
</gene>
<dbReference type="PANTHER" id="PTHR42994">
    <property type="entry name" value="PEPTIDASE T"/>
    <property type="match status" value="1"/>
</dbReference>
<dbReference type="RefSeq" id="WP_037438575.1">
    <property type="nucleotide sequence ID" value="NZ_JPEO01000001.1"/>
</dbReference>
<dbReference type="Proteomes" id="UP000029264">
    <property type="component" value="Unassembled WGS sequence"/>
</dbReference>
<dbReference type="Pfam" id="PF01546">
    <property type="entry name" value="Peptidase_M20"/>
    <property type="match status" value="1"/>
</dbReference>
<comment type="similarity">
    <text evidence="1">Belongs to the peptidase M20B family.</text>
</comment>
<keyword evidence="2" id="KW-0645">Protease</keyword>
<evidence type="ECO:0000313" key="11">
    <source>
        <dbReference type="EMBL" id="KFZ38885.1"/>
    </source>
</evidence>
<dbReference type="InterPro" id="IPR010161">
    <property type="entry name" value="Peptidase_M20B"/>
</dbReference>
<feature type="active site" evidence="8">
    <location>
        <position position="80"/>
    </location>
</feature>
<evidence type="ECO:0000256" key="3">
    <source>
        <dbReference type="ARBA" id="ARBA00022723"/>
    </source>
</evidence>
<protein>
    <recommendedName>
        <fullName evidence="7">Peptidase T</fullName>
        <ecNumber evidence="7">3.4.11.4</ecNumber>
    </recommendedName>
</protein>
<dbReference type="EMBL" id="JPEO01000001">
    <property type="protein sequence ID" value="KFZ38885.1"/>
    <property type="molecule type" value="Genomic_DNA"/>
</dbReference>
<dbReference type="PIRSF" id="PIRSF037215">
    <property type="entry name" value="Peptidase_M20B"/>
    <property type="match status" value="1"/>
</dbReference>
<dbReference type="GO" id="GO:0006508">
    <property type="term" value="P:proteolysis"/>
    <property type="evidence" value="ECO:0007669"/>
    <property type="project" value="UniProtKB-UniRule"/>
</dbReference>
<dbReference type="NCBIfam" id="NF009920">
    <property type="entry name" value="PRK13381.1"/>
    <property type="match status" value="1"/>
</dbReference>
<dbReference type="SUPFAM" id="SSF55031">
    <property type="entry name" value="Bacterial exopeptidase dimerisation domain"/>
    <property type="match status" value="1"/>
</dbReference>
<feature type="domain" description="Peptidase M20 dimerisation" evidence="10">
    <location>
        <begin position="206"/>
        <end position="302"/>
    </location>
</feature>
<dbReference type="GO" id="GO:0008270">
    <property type="term" value="F:zinc ion binding"/>
    <property type="evidence" value="ECO:0007669"/>
    <property type="project" value="InterPro"/>
</dbReference>
<proteinExistence type="inferred from homology"/>
<dbReference type="PROSITE" id="PS00758">
    <property type="entry name" value="ARGE_DAPE_CPG2_1"/>
    <property type="match status" value="1"/>
</dbReference>
<keyword evidence="12" id="KW-1185">Reference proteome</keyword>
<keyword evidence="4" id="KW-0378">Hydrolase</keyword>
<dbReference type="NCBIfam" id="TIGR01882">
    <property type="entry name" value="peptidase-T"/>
    <property type="match status" value="1"/>
</dbReference>
<dbReference type="Gene3D" id="3.30.70.360">
    <property type="match status" value="1"/>
</dbReference>
<dbReference type="GO" id="GO:0045148">
    <property type="term" value="F:tripeptide aminopeptidase activity"/>
    <property type="evidence" value="ECO:0007669"/>
    <property type="project" value="UniProtKB-UniRule"/>
</dbReference>
<dbReference type="InterPro" id="IPR001261">
    <property type="entry name" value="ArgE/DapE_CS"/>
</dbReference>
<comment type="caution">
    <text evidence="11">The sequence shown here is derived from an EMBL/GenBank/DDBJ whole genome shotgun (WGS) entry which is preliminary data.</text>
</comment>
<evidence type="ECO:0000256" key="7">
    <source>
        <dbReference type="NCBIfam" id="TIGR01882"/>
    </source>
</evidence>
<evidence type="ECO:0000259" key="10">
    <source>
        <dbReference type="Pfam" id="PF07687"/>
    </source>
</evidence>
<name>A0A094JG45_9GAMM</name>
<dbReference type="EC" id="3.4.11.4" evidence="7"/>
<dbReference type="GO" id="GO:0008237">
    <property type="term" value="F:metallopeptidase activity"/>
    <property type="evidence" value="ECO:0007669"/>
    <property type="project" value="UniProtKB-KW"/>
</dbReference>
<feature type="binding site" evidence="9">
    <location>
        <position position="78"/>
    </location>
    <ligand>
        <name>Zn(2+)</name>
        <dbReference type="ChEBI" id="CHEBI:29105"/>
        <label>1</label>
    </ligand>
</feature>
<dbReference type="Pfam" id="PF07687">
    <property type="entry name" value="M20_dimer"/>
    <property type="match status" value="1"/>
</dbReference>
<evidence type="ECO:0000256" key="4">
    <source>
        <dbReference type="ARBA" id="ARBA00022801"/>
    </source>
</evidence>
<organism evidence="11 12">
    <name type="scientific">Shewanella mangrovi</name>
    <dbReference type="NCBI Taxonomy" id="1515746"/>
    <lineage>
        <taxon>Bacteria</taxon>
        <taxon>Pseudomonadati</taxon>
        <taxon>Pseudomonadota</taxon>
        <taxon>Gammaproteobacteria</taxon>
        <taxon>Alteromonadales</taxon>
        <taxon>Shewanellaceae</taxon>
        <taxon>Shewanella</taxon>
    </lineage>
</organism>
<comment type="cofactor">
    <cofactor evidence="9">
        <name>Zn(2+)</name>
        <dbReference type="ChEBI" id="CHEBI:29105"/>
    </cofactor>
    <text evidence="9">Binds 2 Zn(2+) ions per subunit.</text>
</comment>
<evidence type="ECO:0000256" key="6">
    <source>
        <dbReference type="ARBA" id="ARBA00023049"/>
    </source>
</evidence>
<accession>A0A094JG45</accession>
<sequence>MQQALLTRFLRYVKIDTQSDSRSTQTPSSAGQWQLAKLLQQELTELGFSDIYLSDSCCLYAKVPATVADVPTIGFIAHLDTSPDYSGSQVKPQIIENYQGQILPLADGEQLSPEQFPQMLRYIGQTLITSDGSTLLGADDKAGIAEIVTALHYLIQHPDIPHGEISLCFTPDEEIGLGVSHFDLARFAAEWAYTVDGGAVGELQCENFNAATAVITAKGNACHPGAAFGVLVNAMTMACRFHAKMPLHDTPEHSLGYDGFFHLISMEGSTEQAQLVYLIRDFDGEQFNQRKTWLHDVVAKYNDELTAGSLTVEISDSYLNMKNAIEPVPHVIDIATQAMEMAGIHADLQPIRGGTDGAQLSHRGLPCPNLFAGGHNFHGKHEFVCLESMLKATEVIINIAKLATQRYR</sequence>
<feature type="binding site" evidence="9">
    <location>
        <position position="378"/>
    </location>
    <ligand>
        <name>Zn(2+)</name>
        <dbReference type="ChEBI" id="CHEBI:29105"/>
        <label>2</label>
    </ligand>
</feature>
<evidence type="ECO:0000256" key="1">
    <source>
        <dbReference type="ARBA" id="ARBA00009692"/>
    </source>
</evidence>
<keyword evidence="6" id="KW-0482">Metalloprotease</keyword>
<feature type="active site" description="Proton acceptor" evidence="8">
    <location>
        <position position="173"/>
    </location>
</feature>
<evidence type="ECO:0000256" key="2">
    <source>
        <dbReference type="ARBA" id="ARBA00022670"/>
    </source>
</evidence>
<feature type="binding site" evidence="9">
    <location>
        <position position="139"/>
    </location>
    <ligand>
        <name>Zn(2+)</name>
        <dbReference type="ChEBI" id="CHEBI:29105"/>
        <label>1</label>
    </ligand>
</feature>
<dbReference type="InterPro" id="IPR036264">
    <property type="entry name" value="Bact_exopeptidase_dim_dom"/>
</dbReference>
<dbReference type="InterPro" id="IPR011650">
    <property type="entry name" value="Peptidase_M20_dimer"/>
</dbReference>